<evidence type="ECO:0000256" key="5">
    <source>
        <dbReference type="ARBA" id="ARBA00029568"/>
    </source>
</evidence>
<feature type="transmembrane region" description="Helical" evidence="6">
    <location>
        <begin position="219"/>
        <end position="238"/>
    </location>
</feature>
<evidence type="ECO:0000256" key="2">
    <source>
        <dbReference type="ARBA" id="ARBA00012951"/>
    </source>
</evidence>
<feature type="transmembrane region" description="Helical" evidence="6">
    <location>
        <begin position="364"/>
        <end position="384"/>
    </location>
</feature>
<evidence type="ECO:0000259" key="7">
    <source>
        <dbReference type="PROSITE" id="PS51002"/>
    </source>
</evidence>
<accession>A0A927N129</accession>
<proteinExistence type="predicted"/>
<dbReference type="Pfam" id="PF13631">
    <property type="entry name" value="Cytochrom_B_N_2"/>
    <property type="match status" value="1"/>
</dbReference>
<comment type="caution">
    <text evidence="8">The sequence shown here is derived from an EMBL/GenBank/DDBJ whole genome shotgun (WGS) entry which is preliminary data.</text>
</comment>
<dbReference type="GO" id="GO:0008121">
    <property type="term" value="F:quinol-cytochrome-c reductase activity"/>
    <property type="evidence" value="ECO:0007669"/>
    <property type="project" value="UniProtKB-EC"/>
</dbReference>
<dbReference type="GO" id="GO:0016491">
    <property type="term" value="F:oxidoreductase activity"/>
    <property type="evidence" value="ECO:0007669"/>
    <property type="project" value="InterPro"/>
</dbReference>
<dbReference type="PROSITE" id="PS51002">
    <property type="entry name" value="CYTB_NTER"/>
    <property type="match status" value="1"/>
</dbReference>
<dbReference type="Gene3D" id="1.20.810.10">
    <property type="entry name" value="Cytochrome Bc1 Complex, Chain C"/>
    <property type="match status" value="1"/>
</dbReference>
<protein>
    <recommendedName>
        <fullName evidence="3">Cytochrome bc1 complex cytochrome b subunit</fullName>
        <ecNumber evidence="2">7.1.1.8</ecNumber>
    </recommendedName>
    <alternativeName>
        <fullName evidence="5">Cytochrome bc1 reductase complex subunit QcrB</fullName>
    </alternativeName>
</protein>
<gene>
    <name evidence="8" type="ORF">HEB94_005811</name>
</gene>
<dbReference type="SUPFAM" id="SSF81648">
    <property type="entry name" value="a domain/subunit of cytochrome bc1 complex (Ubiquinol-cytochrome c reductase)"/>
    <property type="match status" value="1"/>
</dbReference>
<feature type="domain" description="Cytochrome b/b6 N-terminal region profile" evidence="7">
    <location>
        <begin position="1"/>
        <end position="197"/>
    </location>
</feature>
<dbReference type="PANTHER" id="PTHR19271">
    <property type="entry name" value="CYTOCHROME B"/>
    <property type="match status" value="1"/>
</dbReference>
<feature type="transmembrane region" description="Helical" evidence="6">
    <location>
        <begin position="101"/>
        <end position="121"/>
    </location>
</feature>
<dbReference type="InterPro" id="IPR027387">
    <property type="entry name" value="Cytb/b6-like_sf"/>
</dbReference>
<feature type="transmembrane region" description="Helical" evidence="6">
    <location>
        <begin position="71"/>
        <end position="89"/>
    </location>
</feature>
<organism evidence="8 9">
    <name type="scientific">Actinopolymorpha pittospori</name>
    <dbReference type="NCBI Taxonomy" id="648752"/>
    <lineage>
        <taxon>Bacteria</taxon>
        <taxon>Bacillati</taxon>
        <taxon>Actinomycetota</taxon>
        <taxon>Actinomycetes</taxon>
        <taxon>Propionibacteriales</taxon>
        <taxon>Actinopolymorphaceae</taxon>
        <taxon>Actinopolymorpha</taxon>
    </lineage>
</organism>
<keyword evidence="6" id="KW-1133">Transmembrane helix</keyword>
<keyword evidence="9" id="KW-1185">Reference proteome</keyword>
<evidence type="ECO:0000256" key="6">
    <source>
        <dbReference type="SAM" id="Phobius"/>
    </source>
</evidence>
<evidence type="ECO:0000313" key="8">
    <source>
        <dbReference type="EMBL" id="MBE1608963.1"/>
    </source>
</evidence>
<dbReference type="InterPro" id="IPR036150">
    <property type="entry name" value="Cyt_b/b6_C_sf"/>
</dbReference>
<dbReference type="EC" id="7.1.1.8" evidence="2"/>
<dbReference type="InterPro" id="IPR016174">
    <property type="entry name" value="Di-haem_cyt_TM"/>
</dbReference>
<dbReference type="AlphaFoldDB" id="A0A927N129"/>
<keyword evidence="6" id="KW-0812">Transmembrane</keyword>
<feature type="transmembrane region" description="Helical" evidence="6">
    <location>
        <begin position="164"/>
        <end position="187"/>
    </location>
</feature>
<evidence type="ECO:0000256" key="3">
    <source>
        <dbReference type="ARBA" id="ARBA00016116"/>
    </source>
</evidence>
<name>A0A927N129_9ACTN</name>
<keyword evidence="6" id="KW-0472">Membrane</keyword>
<dbReference type="SUPFAM" id="SSF81342">
    <property type="entry name" value="Transmembrane di-heme cytochromes"/>
    <property type="match status" value="1"/>
</dbReference>
<dbReference type="PANTHER" id="PTHR19271:SF16">
    <property type="entry name" value="CYTOCHROME B"/>
    <property type="match status" value="1"/>
</dbReference>
<feature type="transmembrane region" description="Helical" evidence="6">
    <location>
        <begin position="7"/>
        <end position="24"/>
    </location>
</feature>
<reference evidence="8" key="1">
    <citation type="submission" date="2020-10" db="EMBL/GenBank/DDBJ databases">
        <title>Sequencing the genomes of 1000 actinobacteria strains.</title>
        <authorList>
            <person name="Klenk H.-P."/>
        </authorList>
    </citation>
    <scope>NUCLEOTIDE SEQUENCE</scope>
    <source>
        <strain evidence="8">DSM 45354</strain>
    </source>
</reference>
<sequence length="488" mass="52739">MLAQISVYSFIVVAISGVVLMFFYDPSMEQVTYAGSYAPLTGTEMSRAFASTLDISFEVRGGLLLRQVHHWSSLVMTAAIVLHLLWLFFAGAFRKPRQRTWLIVVALLAVTMAAGMTGSALPDDLLSGSSMTVLDGVLRATPVVGTWLSGLLFGGPFPGDINAVFYPLHVVVLPVALVIGFVAMAILGLRHGPAQPAGGGRAKATVVGANLRTFTARSVGLFFLVSGVITLMAATLTVNPTGQYGPADPAAATAGSSPSWYLAFLDGALRLTPGWEFVWLGRTWSVALLLPVLVCTLFLLALAAYPYLEQWVTGDSDDHHLLERPRNNPTRTGIGVAGMVFYGVLWAAAGSNTIALEFDISVEGFMYALQALLVVGPVAGFAIARRICIGLQRRDRAIVLHGRETGRVVRTRSGGYVEVHLAVDAGERRRLAGYEEHPPVSLHRDVHGKTRLAQRLQVRLSQLFYRDRIAPLAMAELSRDRHDTSSTQ</sequence>
<dbReference type="InterPro" id="IPR005797">
    <property type="entry name" value="Cyt_b/b6_N"/>
</dbReference>
<dbReference type="RefSeq" id="WP_238361644.1">
    <property type="nucleotide sequence ID" value="NZ_BAABJL010000012.1"/>
</dbReference>
<dbReference type="EMBL" id="JADBEM010000001">
    <property type="protein sequence ID" value="MBE1608963.1"/>
    <property type="molecule type" value="Genomic_DNA"/>
</dbReference>
<dbReference type="Proteomes" id="UP000638648">
    <property type="component" value="Unassembled WGS sequence"/>
</dbReference>
<evidence type="ECO:0000256" key="1">
    <source>
        <dbReference type="ARBA" id="ARBA00001971"/>
    </source>
</evidence>
<dbReference type="GO" id="GO:0022904">
    <property type="term" value="P:respiratory electron transport chain"/>
    <property type="evidence" value="ECO:0007669"/>
    <property type="project" value="InterPro"/>
</dbReference>
<comment type="cofactor">
    <cofactor evidence="1">
        <name>heme</name>
        <dbReference type="ChEBI" id="CHEBI:30413"/>
    </cofactor>
</comment>
<comment type="catalytic activity">
    <reaction evidence="4">
        <text>a quinol + 2 Fe(III)-[cytochrome c](out) = a quinone + 2 Fe(II)-[cytochrome c](out) + 2 H(+)(out)</text>
        <dbReference type="Rhea" id="RHEA:11484"/>
        <dbReference type="Rhea" id="RHEA-COMP:10350"/>
        <dbReference type="Rhea" id="RHEA-COMP:14399"/>
        <dbReference type="ChEBI" id="CHEBI:15378"/>
        <dbReference type="ChEBI" id="CHEBI:24646"/>
        <dbReference type="ChEBI" id="CHEBI:29033"/>
        <dbReference type="ChEBI" id="CHEBI:29034"/>
        <dbReference type="ChEBI" id="CHEBI:132124"/>
        <dbReference type="EC" id="7.1.1.8"/>
    </reaction>
</comment>
<evidence type="ECO:0000256" key="4">
    <source>
        <dbReference type="ARBA" id="ARBA00029351"/>
    </source>
</evidence>
<dbReference type="GO" id="GO:0016020">
    <property type="term" value="C:membrane"/>
    <property type="evidence" value="ECO:0007669"/>
    <property type="project" value="InterPro"/>
</dbReference>
<evidence type="ECO:0000313" key="9">
    <source>
        <dbReference type="Proteomes" id="UP000638648"/>
    </source>
</evidence>
<feature type="transmembrane region" description="Helical" evidence="6">
    <location>
        <begin position="329"/>
        <end position="349"/>
    </location>
</feature>
<feature type="transmembrane region" description="Helical" evidence="6">
    <location>
        <begin position="284"/>
        <end position="308"/>
    </location>
</feature>